<feature type="signal peptide" evidence="1">
    <location>
        <begin position="1"/>
        <end position="18"/>
    </location>
</feature>
<comment type="caution">
    <text evidence="2">The sequence shown here is derived from an EMBL/GenBank/DDBJ whole genome shotgun (WGS) entry which is preliminary data.</text>
</comment>
<keyword evidence="1" id="KW-0732">Signal</keyword>
<evidence type="ECO:0008006" key="4">
    <source>
        <dbReference type="Google" id="ProtNLM"/>
    </source>
</evidence>
<accession>A0ABS5RIJ3</accession>
<keyword evidence="3" id="KW-1185">Reference proteome</keyword>
<evidence type="ECO:0000313" key="3">
    <source>
        <dbReference type="Proteomes" id="UP001519535"/>
    </source>
</evidence>
<dbReference type="Proteomes" id="UP001519535">
    <property type="component" value="Unassembled WGS sequence"/>
</dbReference>
<gene>
    <name evidence="2" type="ORF">KIH27_07280</name>
</gene>
<dbReference type="EMBL" id="JAHCLR010000009">
    <property type="protein sequence ID" value="MBS9533393.1"/>
    <property type="molecule type" value="Genomic_DNA"/>
</dbReference>
<dbReference type="RefSeq" id="WP_214092280.1">
    <property type="nucleotide sequence ID" value="NZ_JAHCLR010000009.1"/>
</dbReference>
<protein>
    <recommendedName>
        <fullName evidence="4">PE-PPE domain-containing protein</fullName>
    </recommendedName>
</protein>
<evidence type="ECO:0000313" key="2">
    <source>
        <dbReference type="EMBL" id="MBS9533393.1"/>
    </source>
</evidence>
<name>A0ABS5RIJ3_9MYCO</name>
<feature type="chain" id="PRO_5045290343" description="PE-PPE domain-containing protein" evidence="1">
    <location>
        <begin position="19"/>
        <end position="223"/>
    </location>
</feature>
<reference evidence="2 3" key="1">
    <citation type="submission" date="2021-05" db="EMBL/GenBank/DDBJ databases">
        <title>Mycobacterium acidophilum sp. nov., an extremely acid-tolerant member of the genus Mycobacterium.</title>
        <authorList>
            <person name="Xia J."/>
        </authorList>
    </citation>
    <scope>NUCLEOTIDE SEQUENCE [LARGE SCALE GENOMIC DNA]</scope>
    <source>
        <strain evidence="2 3">M1</strain>
    </source>
</reference>
<organism evidence="2 3">
    <name type="scientific">Mycolicibacter acidiphilus</name>
    <dbReference type="NCBI Taxonomy" id="2835306"/>
    <lineage>
        <taxon>Bacteria</taxon>
        <taxon>Bacillati</taxon>
        <taxon>Actinomycetota</taxon>
        <taxon>Actinomycetes</taxon>
        <taxon>Mycobacteriales</taxon>
        <taxon>Mycobacteriaceae</taxon>
        <taxon>Mycolicibacter</taxon>
    </lineage>
</organism>
<proteinExistence type="predicted"/>
<sequence>MVALVGAGLGVALGAAVAASAVSSADAIDAAWLYGASTDAKPYYVTASLPGHPDLDAVPNYNDGDVTYFHESNPATGALSDEWYTVHQTGFTLPILGSNLHQEVTAVLDGSDLPHVGTVADTAIVFPIIPAVGGVVAAPLFTNYSLDDPKAGFVDSFTVFSTFGNTFLSDSAGVKDIIGVNGLPPITLFEFPVADAGAGAAEAGSDDGFAQLLAELAGLNPSL</sequence>
<evidence type="ECO:0000256" key="1">
    <source>
        <dbReference type="SAM" id="SignalP"/>
    </source>
</evidence>